<feature type="region of interest" description="Disordered" evidence="1">
    <location>
        <begin position="156"/>
        <end position="179"/>
    </location>
</feature>
<proteinExistence type="predicted"/>
<evidence type="ECO:0008006" key="4">
    <source>
        <dbReference type="Google" id="ProtNLM"/>
    </source>
</evidence>
<reference evidence="3" key="1">
    <citation type="journal article" date="2013" name="Nature">
        <title>Pan genome of the phytoplankton Emiliania underpins its global distribution.</title>
        <authorList>
            <person name="Read B.A."/>
            <person name="Kegel J."/>
            <person name="Klute M.J."/>
            <person name="Kuo A."/>
            <person name="Lefebvre S.C."/>
            <person name="Maumus F."/>
            <person name="Mayer C."/>
            <person name="Miller J."/>
            <person name="Monier A."/>
            <person name="Salamov A."/>
            <person name="Young J."/>
            <person name="Aguilar M."/>
            <person name="Claverie J.M."/>
            <person name="Frickenhaus S."/>
            <person name="Gonzalez K."/>
            <person name="Herman E.K."/>
            <person name="Lin Y.C."/>
            <person name="Napier J."/>
            <person name="Ogata H."/>
            <person name="Sarno A.F."/>
            <person name="Shmutz J."/>
            <person name="Schroeder D."/>
            <person name="de Vargas C."/>
            <person name="Verret F."/>
            <person name="von Dassow P."/>
            <person name="Valentin K."/>
            <person name="Van de Peer Y."/>
            <person name="Wheeler G."/>
            <person name="Dacks J.B."/>
            <person name="Delwiche C.F."/>
            <person name="Dyhrman S.T."/>
            <person name="Glockner G."/>
            <person name="John U."/>
            <person name="Richards T."/>
            <person name="Worden A.Z."/>
            <person name="Zhang X."/>
            <person name="Grigoriev I.V."/>
            <person name="Allen A.E."/>
            <person name="Bidle K."/>
            <person name="Borodovsky M."/>
            <person name="Bowler C."/>
            <person name="Brownlee C."/>
            <person name="Cock J.M."/>
            <person name="Elias M."/>
            <person name="Gladyshev V.N."/>
            <person name="Groth M."/>
            <person name="Guda C."/>
            <person name="Hadaegh A."/>
            <person name="Iglesias-Rodriguez M.D."/>
            <person name="Jenkins J."/>
            <person name="Jones B.M."/>
            <person name="Lawson T."/>
            <person name="Leese F."/>
            <person name="Lindquist E."/>
            <person name="Lobanov A."/>
            <person name="Lomsadze A."/>
            <person name="Malik S.B."/>
            <person name="Marsh M.E."/>
            <person name="Mackinder L."/>
            <person name="Mock T."/>
            <person name="Mueller-Roeber B."/>
            <person name="Pagarete A."/>
            <person name="Parker M."/>
            <person name="Probert I."/>
            <person name="Quesneville H."/>
            <person name="Raines C."/>
            <person name="Rensing S.A."/>
            <person name="Riano-Pachon D.M."/>
            <person name="Richier S."/>
            <person name="Rokitta S."/>
            <person name="Shiraiwa Y."/>
            <person name="Soanes D.M."/>
            <person name="van der Giezen M."/>
            <person name="Wahlund T.M."/>
            <person name="Williams B."/>
            <person name="Wilson W."/>
            <person name="Wolfe G."/>
            <person name="Wurch L.L."/>
        </authorList>
    </citation>
    <scope>NUCLEOTIDE SEQUENCE</scope>
</reference>
<name>A0A0D3KEG4_EMIH1</name>
<evidence type="ECO:0000313" key="2">
    <source>
        <dbReference type="EnsemblProtists" id="EOD34149"/>
    </source>
</evidence>
<dbReference type="GeneID" id="17279420"/>
<dbReference type="AlphaFoldDB" id="A0A0D3KEG4"/>
<accession>A0A0D3KEG4</accession>
<dbReference type="EnsemblProtists" id="EOD34149">
    <property type="protein sequence ID" value="EOD34149"/>
    <property type="gene ID" value="EMIHUDRAFT_363581"/>
</dbReference>
<reference evidence="2" key="2">
    <citation type="submission" date="2024-10" db="UniProtKB">
        <authorList>
            <consortium name="EnsemblProtists"/>
        </authorList>
    </citation>
    <scope>IDENTIFICATION</scope>
</reference>
<evidence type="ECO:0000256" key="1">
    <source>
        <dbReference type="SAM" id="MobiDB-lite"/>
    </source>
</evidence>
<dbReference type="Proteomes" id="UP000013827">
    <property type="component" value="Unassembled WGS sequence"/>
</dbReference>
<dbReference type="RefSeq" id="XP_005786578.1">
    <property type="nucleotide sequence ID" value="XM_005786521.1"/>
</dbReference>
<feature type="compositionally biased region" description="Low complexity" evidence="1">
    <location>
        <begin position="160"/>
        <end position="170"/>
    </location>
</feature>
<dbReference type="KEGG" id="ehx:EMIHUDRAFT_363581"/>
<protein>
    <recommendedName>
        <fullName evidence="4">4Fe-4S ferredoxin-type domain-containing protein</fullName>
    </recommendedName>
</protein>
<dbReference type="PaxDb" id="2903-EOD34149"/>
<dbReference type="HOGENOM" id="CLU_1507266_0_0_1"/>
<sequence length="179" mass="19063">LEPGTKVEVPNLTRYPYDEWNGRGACIVCPPCAACPGFFTCPIQCPLFFPCTICLPFLKKPPCGLPKMNPCCKLTYLCKPVEMACSKPCLVIHTCNIACCCSLPSCPSCCGFKTIGLDCKCCHCTWSFCPSCCPAPCCATEAFTEALHITRSPVVSSSTGAQKGAGAAGAPPVENEMER</sequence>
<keyword evidence="3" id="KW-1185">Reference proteome</keyword>
<organism evidence="2 3">
    <name type="scientific">Emiliania huxleyi (strain CCMP1516)</name>
    <dbReference type="NCBI Taxonomy" id="280463"/>
    <lineage>
        <taxon>Eukaryota</taxon>
        <taxon>Haptista</taxon>
        <taxon>Haptophyta</taxon>
        <taxon>Prymnesiophyceae</taxon>
        <taxon>Isochrysidales</taxon>
        <taxon>Noelaerhabdaceae</taxon>
        <taxon>Emiliania</taxon>
    </lineage>
</organism>
<evidence type="ECO:0000313" key="3">
    <source>
        <dbReference type="Proteomes" id="UP000013827"/>
    </source>
</evidence>